<keyword evidence="1" id="KW-1185">Reference proteome</keyword>
<evidence type="ECO:0000313" key="1">
    <source>
        <dbReference type="Proteomes" id="UP000189703"/>
    </source>
</evidence>
<evidence type="ECO:0000313" key="2">
    <source>
        <dbReference type="RefSeq" id="XP_010268398.1"/>
    </source>
</evidence>
<proteinExistence type="predicted"/>
<dbReference type="InterPro" id="IPR039301">
    <property type="entry name" value="Sip5/DA2"/>
</dbReference>
<dbReference type="AlphaFoldDB" id="A0A1U8AYC9"/>
<dbReference type="GeneID" id="104605362"/>
<dbReference type="Proteomes" id="UP000189703">
    <property type="component" value="Unplaced"/>
</dbReference>
<accession>A0A1U8AYC9</accession>
<gene>
    <name evidence="2" type="primary">LOC104605362</name>
</gene>
<name>A0A1U8AYC9_NELNU</name>
<dbReference type="PANTHER" id="PTHR31315:SF1">
    <property type="entry name" value="PROTEIN SIP5"/>
    <property type="match status" value="1"/>
</dbReference>
<reference evidence="2" key="1">
    <citation type="submission" date="2025-08" db="UniProtKB">
        <authorList>
            <consortium name="RefSeq"/>
        </authorList>
    </citation>
    <scope>IDENTIFICATION</scope>
</reference>
<organism evidence="1 2">
    <name type="scientific">Nelumbo nucifera</name>
    <name type="common">Sacred lotus</name>
    <dbReference type="NCBI Taxonomy" id="4432"/>
    <lineage>
        <taxon>Eukaryota</taxon>
        <taxon>Viridiplantae</taxon>
        <taxon>Streptophyta</taxon>
        <taxon>Embryophyta</taxon>
        <taxon>Tracheophyta</taxon>
        <taxon>Spermatophyta</taxon>
        <taxon>Magnoliopsida</taxon>
        <taxon>Proteales</taxon>
        <taxon>Nelumbonaceae</taxon>
        <taxon>Nelumbo</taxon>
    </lineage>
</organism>
<dbReference type="OrthoDB" id="21471at2759"/>
<dbReference type="OMA" id="CFDGVEE"/>
<dbReference type="eggNOG" id="KOG2789">
    <property type="taxonomic scope" value="Eukaryota"/>
</dbReference>
<sequence length="440" mass="49064">MGNRICRKSTVEERFTRPQRLVRAKSNVDYKNLRKLILSQKLAPCFDGIEESNNPDLEECPICFFYYPSLNRSRCCTKGICTECFLQMRPSNAMHSPQYPLKIIIAWIAYFFVCWLFFIVSLAGKRCPFCKTPSYAVEYRGARTQEEKGLEQAEEQRVIEAKIRMQLLESQNSDQVIVNNRNSSSLGVQSSVIGSRESLNGRLQDIENRDLSLVGQGIQVAGSPGSVWDIRYDEFGVDLEDIMMMEAIWQSIKDTRLLEGTAQQSLGSIDTASDCHVSNQTGSYLALVGQAAVPSDSVTGGVAVAIARLAHENNFRSEMSQPIQDHSQAYQYQYENAIGHHSCIPSNTYCDADIPIRSDLEQEFDDTESENCCLESSCSATEDDSWGSFSAYPLNGSQHSSDGFISDEDLTAEMVNDDESSCISIPHTISDSSYGSLNSL</sequence>
<protein>
    <submittedName>
        <fullName evidence="2">Uncharacterized protein LOC104605362 isoform X1</fullName>
    </submittedName>
</protein>
<dbReference type="PANTHER" id="PTHR31315">
    <property type="entry name" value="PROTEIN SIP5"/>
    <property type="match status" value="1"/>
</dbReference>
<dbReference type="RefSeq" id="XP_010268398.1">
    <property type="nucleotide sequence ID" value="XM_010270096.2"/>
</dbReference>
<dbReference type="STRING" id="4432.A0A1U8AYC9"/>
<dbReference type="KEGG" id="nnu:104605362"/>